<keyword evidence="1" id="KW-0732">Signal</keyword>
<evidence type="ECO:0008006" key="4">
    <source>
        <dbReference type="Google" id="ProtNLM"/>
    </source>
</evidence>
<dbReference type="EMBL" id="PCVY01000065">
    <property type="protein sequence ID" value="PIQ85525.1"/>
    <property type="molecule type" value="Genomic_DNA"/>
</dbReference>
<organism evidence="2 3">
    <name type="scientific">Candidatus Abzuiibacterium crystallinum</name>
    <dbReference type="NCBI Taxonomy" id="1974748"/>
    <lineage>
        <taxon>Bacteria</taxon>
        <taxon>Pseudomonadati</taxon>
        <taxon>Candidatus Omnitrophota</taxon>
        <taxon>Candidatus Abzuiibacterium</taxon>
    </lineage>
</organism>
<evidence type="ECO:0000256" key="1">
    <source>
        <dbReference type="SAM" id="SignalP"/>
    </source>
</evidence>
<sequence length="448" mass="48775">MQSKLTCKWLSVMLVLLVAFTFTGLNTAQADVSVQKLMDKIEALESKVAQLESKTGMKEHLSPVKGKEYMPPTGEGLVKTMSDIHMGGYLSTLYNVSNINPLNNGGASGTNPELVTRAFDRDEASFETSGEFVFEKPVSESSRAGFRTDWQFGRTARILNSAMVSGTGAEADDNLYIQQAYIEYLAPLGNGLDIKVGRFSTIVGAEVIESAENFNSSRGYLFNLAQPFTHNGILAEYSLNDMVDLKIGFANGWDTTVDNNRGKTGLYNITLHPTDSIDISNSLLWGPEQTRTVGGLNTDSNIRGLYDLVVSYSASDALNLIGNFDWGWEENNTGGVVGNGASQWIGVMGGAQYAVNDWLTVAGRLEWFSDNDGVRLGSISTYTTAERVNLFGMTYTADIKVADNLLTRLEWRLDKSQDSIFDLSTAAATGTGASSTQSTFGAEMIYQF</sequence>
<dbReference type="Pfam" id="PF07642">
    <property type="entry name" value="BBP2"/>
    <property type="match status" value="1"/>
</dbReference>
<feature type="signal peptide" evidence="1">
    <location>
        <begin position="1"/>
        <end position="30"/>
    </location>
</feature>
<dbReference type="AlphaFoldDB" id="A0A2H0LPU7"/>
<dbReference type="InterPro" id="IPR011486">
    <property type="entry name" value="BBP2"/>
</dbReference>
<dbReference type="SUPFAM" id="SSF56935">
    <property type="entry name" value="Porins"/>
    <property type="match status" value="1"/>
</dbReference>
<evidence type="ECO:0000313" key="3">
    <source>
        <dbReference type="Proteomes" id="UP000230859"/>
    </source>
</evidence>
<comment type="caution">
    <text evidence="2">The sequence shown here is derived from an EMBL/GenBank/DDBJ whole genome shotgun (WGS) entry which is preliminary data.</text>
</comment>
<accession>A0A2H0LPU7</accession>
<reference evidence="2 3" key="1">
    <citation type="submission" date="2017-09" db="EMBL/GenBank/DDBJ databases">
        <title>Depth-based differentiation of microbial function through sediment-hosted aquifers and enrichment of novel symbionts in the deep terrestrial subsurface.</title>
        <authorList>
            <person name="Probst A.J."/>
            <person name="Ladd B."/>
            <person name="Jarett J.K."/>
            <person name="Geller-Mcgrath D.E."/>
            <person name="Sieber C.M."/>
            <person name="Emerson J.B."/>
            <person name="Anantharaman K."/>
            <person name="Thomas B.C."/>
            <person name="Malmstrom R."/>
            <person name="Stieglmeier M."/>
            <person name="Klingl A."/>
            <person name="Woyke T."/>
            <person name="Ryan C.M."/>
            <person name="Banfield J.F."/>
        </authorList>
    </citation>
    <scope>NUCLEOTIDE SEQUENCE [LARGE SCALE GENOMIC DNA]</scope>
    <source>
        <strain evidence="2">CG11_big_fil_rev_8_21_14_0_20_45_26</strain>
    </source>
</reference>
<name>A0A2H0LPU7_9BACT</name>
<dbReference type="Proteomes" id="UP000230859">
    <property type="component" value="Unassembled WGS sequence"/>
</dbReference>
<protein>
    <recommendedName>
        <fullName evidence="4">Porin</fullName>
    </recommendedName>
</protein>
<feature type="chain" id="PRO_5013816350" description="Porin" evidence="1">
    <location>
        <begin position="31"/>
        <end position="448"/>
    </location>
</feature>
<evidence type="ECO:0000313" key="2">
    <source>
        <dbReference type="EMBL" id="PIQ85525.1"/>
    </source>
</evidence>
<gene>
    <name evidence="2" type="ORF">COV74_08525</name>
</gene>
<proteinExistence type="predicted"/>